<evidence type="ECO:0000313" key="3">
    <source>
        <dbReference type="Proteomes" id="UP000828390"/>
    </source>
</evidence>
<comment type="caution">
    <text evidence="2">The sequence shown here is derived from an EMBL/GenBank/DDBJ whole genome shotgun (WGS) entry which is preliminary data.</text>
</comment>
<evidence type="ECO:0000256" key="1">
    <source>
        <dbReference type="SAM" id="MobiDB-lite"/>
    </source>
</evidence>
<dbReference type="EMBL" id="JAIWYP010000014">
    <property type="protein sequence ID" value="KAH3714036.1"/>
    <property type="molecule type" value="Genomic_DNA"/>
</dbReference>
<sequence>MERHPGMTLPTFNARRQQPGPGPVRYCRCNLPTTQSRPDELSPDLNDAFPLHHIHRQMNQKLQYSNRWDTAFLQHQNHVLVLQASQVDHQKTTIQ</sequence>
<reference evidence="2" key="2">
    <citation type="submission" date="2020-11" db="EMBL/GenBank/DDBJ databases">
        <authorList>
            <person name="McCartney M.A."/>
            <person name="Auch B."/>
            <person name="Kono T."/>
            <person name="Mallez S."/>
            <person name="Becker A."/>
            <person name="Gohl D.M."/>
            <person name="Silverstein K.A.T."/>
            <person name="Koren S."/>
            <person name="Bechman K.B."/>
            <person name="Herman A."/>
            <person name="Abrahante J.E."/>
            <person name="Garbe J."/>
        </authorList>
    </citation>
    <scope>NUCLEOTIDE SEQUENCE</scope>
    <source>
        <strain evidence="2">Duluth1</strain>
        <tissue evidence="2">Whole animal</tissue>
    </source>
</reference>
<keyword evidence="3" id="KW-1185">Reference proteome</keyword>
<reference evidence="2" key="1">
    <citation type="journal article" date="2019" name="bioRxiv">
        <title>The Genome of the Zebra Mussel, Dreissena polymorpha: A Resource for Invasive Species Research.</title>
        <authorList>
            <person name="McCartney M.A."/>
            <person name="Auch B."/>
            <person name="Kono T."/>
            <person name="Mallez S."/>
            <person name="Zhang Y."/>
            <person name="Obille A."/>
            <person name="Becker A."/>
            <person name="Abrahante J.E."/>
            <person name="Garbe J."/>
            <person name="Badalamenti J.P."/>
            <person name="Herman A."/>
            <person name="Mangelson H."/>
            <person name="Liachko I."/>
            <person name="Sullivan S."/>
            <person name="Sone E.D."/>
            <person name="Koren S."/>
            <person name="Silverstein K.A.T."/>
            <person name="Beckman K.B."/>
            <person name="Gohl D.M."/>
        </authorList>
    </citation>
    <scope>NUCLEOTIDE SEQUENCE</scope>
    <source>
        <strain evidence="2">Duluth1</strain>
        <tissue evidence="2">Whole animal</tissue>
    </source>
</reference>
<evidence type="ECO:0000313" key="2">
    <source>
        <dbReference type="EMBL" id="KAH3714036.1"/>
    </source>
</evidence>
<accession>A0A9D4BZR1</accession>
<dbReference type="Proteomes" id="UP000828390">
    <property type="component" value="Unassembled WGS sequence"/>
</dbReference>
<organism evidence="2 3">
    <name type="scientific">Dreissena polymorpha</name>
    <name type="common">Zebra mussel</name>
    <name type="synonym">Mytilus polymorpha</name>
    <dbReference type="NCBI Taxonomy" id="45954"/>
    <lineage>
        <taxon>Eukaryota</taxon>
        <taxon>Metazoa</taxon>
        <taxon>Spiralia</taxon>
        <taxon>Lophotrochozoa</taxon>
        <taxon>Mollusca</taxon>
        <taxon>Bivalvia</taxon>
        <taxon>Autobranchia</taxon>
        <taxon>Heteroconchia</taxon>
        <taxon>Euheterodonta</taxon>
        <taxon>Imparidentia</taxon>
        <taxon>Neoheterodontei</taxon>
        <taxon>Myida</taxon>
        <taxon>Dreissenoidea</taxon>
        <taxon>Dreissenidae</taxon>
        <taxon>Dreissena</taxon>
    </lineage>
</organism>
<name>A0A9D4BZR1_DREPO</name>
<dbReference type="AlphaFoldDB" id="A0A9D4BZR1"/>
<feature type="region of interest" description="Disordered" evidence="1">
    <location>
        <begin position="1"/>
        <end position="24"/>
    </location>
</feature>
<gene>
    <name evidence="2" type="ORF">DPMN_073839</name>
</gene>
<proteinExistence type="predicted"/>
<protein>
    <submittedName>
        <fullName evidence="2">Uncharacterized protein</fullName>
    </submittedName>
</protein>